<gene>
    <name evidence="2" type="ORF">DOTSEDRAFT_33364</name>
</gene>
<dbReference type="Proteomes" id="UP000016933">
    <property type="component" value="Unassembled WGS sequence"/>
</dbReference>
<sequence>MIAQGISRIEPVRRYKTARSGQLLCLLFKTACRGNTQEASVSEALPICITYRLTIMSDSCSNPSKSPAGNSNDSTAGGSPENSLSGASLERRSSSGASDQDYATRPSAPTMESTTSDGTTESCIDSSDGHSSAPLRSGSATFSPARHAQDLPERRHMVPRPGARLDDPAIEKMWCRPM</sequence>
<reference evidence="2 3" key="2">
    <citation type="journal article" date="2012" name="PLoS Pathog.">
        <title>Diverse lifestyles and strategies of plant pathogenesis encoded in the genomes of eighteen Dothideomycetes fungi.</title>
        <authorList>
            <person name="Ohm R.A."/>
            <person name="Feau N."/>
            <person name="Henrissat B."/>
            <person name="Schoch C.L."/>
            <person name="Horwitz B.A."/>
            <person name="Barry K.W."/>
            <person name="Condon B.J."/>
            <person name="Copeland A.C."/>
            <person name="Dhillon B."/>
            <person name="Glaser F."/>
            <person name="Hesse C.N."/>
            <person name="Kosti I."/>
            <person name="LaButti K."/>
            <person name="Lindquist E.A."/>
            <person name="Lucas S."/>
            <person name="Salamov A.A."/>
            <person name="Bradshaw R.E."/>
            <person name="Ciuffetti L."/>
            <person name="Hamelin R.C."/>
            <person name="Kema G.H.J."/>
            <person name="Lawrence C."/>
            <person name="Scott J.A."/>
            <person name="Spatafora J.W."/>
            <person name="Turgeon B.G."/>
            <person name="de Wit P.J.G.M."/>
            <person name="Zhong S."/>
            <person name="Goodwin S.B."/>
            <person name="Grigoriev I.V."/>
        </authorList>
    </citation>
    <scope>NUCLEOTIDE SEQUENCE [LARGE SCALE GENOMIC DNA]</scope>
    <source>
        <strain evidence="3">NZE10 / CBS 128990</strain>
    </source>
</reference>
<proteinExistence type="predicted"/>
<feature type="compositionally biased region" description="Polar residues" evidence="1">
    <location>
        <begin position="60"/>
        <end position="86"/>
    </location>
</feature>
<feature type="region of interest" description="Disordered" evidence="1">
    <location>
        <begin position="60"/>
        <end position="166"/>
    </location>
</feature>
<keyword evidence="3" id="KW-1185">Reference proteome</keyword>
<evidence type="ECO:0000313" key="2">
    <source>
        <dbReference type="EMBL" id="EME46816.1"/>
    </source>
</evidence>
<feature type="compositionally biased region" description="Basic and acidic residues" evidence="1">
    <location>
        <begin position="147"/>
        <end position="156"/>
    </location>
</feature>
<protein>
    <submittedName>
        <fullName evidence="2">Uncharacterized protein</fullName>
    </submittedName>
</protein>
<feature type="compositionally biased region" description="Polar residues" evidence="1">
    <location>
        <begin position="110"/>
        <end position="125"/>
    </location>
</feature>
<organism evidence="2 3">
    <name type="scientific">Dothistroma septosporum (strain NZE10 / CBS 128990)</name>
    <name type="common">Red band needle blight fungus</name>
    <name type="synonym">Mycosphaerella pini</name>
    <dbReference type="NCBI Taxonomy" id="675120"/>
    <lineage>
        <taxon>Eukaryota</taxon>
        <taxon>Fungi</taxon>
        <taxon>Dikarya</taxon>
        <taxon>Ascomycota</taxon>
        <taxon>Pezizomycotina</taxon>
        <taxon>Dothideomycetes</taxon>
        <taxon>Dothideomycetidae</taxon>
        <taxon>Mycosphaerellales</taxon>
        <taxon>Mycosphaerellaceae</taxon>
        <taxon>Dothistroma</taxon>
    </lineage>
</organism>
<dbReference type="HOGENOM" id="CLU_1510570_0_0_1"/>
<evidence type="ECO:0000256" key="1">
    <source>
        <dbReference type="SAM" id="MobiDB-lite"/>
    </source>
</evidence>
<reference evidence="3" key="1">
    <citation type="journal article" date="2012" name="PLoS Genet.">
        <title>The genomes of the fungal plant pathogens Cladosporium fulvum and Dothistroma septosporum reveal adaptation to different hosts and lifestyles but also signatures of common ancestry.</title>
        <authorList>
            <person name="de Wit P.J.G.M."/>
            <person name="van der Burgt A."/>
            <person name="Oekmen B."/>
            <person name="Stergiopoulos I."/>
            <person name="Abd-Elsalam K.A."/>
            <person name="Aerts A.L."/>
            <person name="Bahkali A.H."/>
            <person name="Beenen H.G."/>
            <person name="Chettri P."/>
            <person name="Cox M.P."/>
            <person name="Datema E."/>
            <person name="de Vries R.P."/>
            <person name="Dhillon B."/>
            <person name="Ganley A.R."/>
            <person name="Griffiths S.A."/>
            <person name="Guo Y."/>
            <person name="Hamelin R.C."/>
            <person name="Henrissat B."/>
            <person name="Kabir M.S."/>
            <person name="Jashni M.K."/>
            <person name="Kema G."/>
            <person name="Klaubauf S."/>
            <person name="Lapidus A."/>
            <person name="Levasseur A."/>
            <person name="Lindquist E."/>
            <person name="Mehrabi R."/>
            <person name="Ohm R.A."/>
            <person name="Owen T.J."/>
            <person name="Salamov A."/>
            <person name="Schwelm A."/>
            <person name="Schijlen E."/>
            <person name="Sun H."/>
            <person name="van den Burg H.A."/>
            <person name="van Ham R.C.H.J."/>
            <person name="Zhang S."/>
            <person name="Goodwin S.B."/>
            <person name="Grigoriev I.V."/>
            <person name="Collemare J."/>
            <person name="Bradshaw R.E."/>
        </authorList>
    </citation>
    <scope>NUCLEOTIDE SEQUENCE [LARGE SCALE GENOMIC DNA]</scope>
    <source>
        <strain evidence="3">NZE10 / CBS 128990</strain>
    </source>
</reference>
<dbReference type="EMBL" id="KB446537">
    <property type="protein sequence ID" value="EME46816.1"/>
    <property type="molecule type" value="Genomic_DNA"/>
</dbReference>
<evidence type="ECO:0000313" key="3">
    <source>
        <dbReference type="Proteomes" id="UP000016933"/>
    </source>
</evidence>
<dbReference type="AlphaFoldDB" id="N1PTN5"/>
<accession>N1PTN5</accession>
<name>N1PTN5_DOTSN</name>